<protein>
    <recommendedName>
        <fullName evidence="7">Reverse transcriptase</fullName>
    </recommendedName>
</protein>
<dbReference type="Proteomes" id="UP001633002">
    <property type="component" value="Unassembled WGS sequence"/>
</dbReference>
<feature type="region of interest" description="Disordered" evidence="2">
    <location>
        <begin position="308"/>
        <end position="382"/>
    </location>
</feature>
<comment type="caution">
    <text evidence="5">The sequence shown here is derived from an EMBL/GenBank/DDBJ whole genome shotgun (WGS) entry which is preliminary data.</text>
</comment>
<feature type="domain" description="CCHC-type" evidence="3">
    <location>
        <begin position="296"/>
        <end position="311"/>
    </location>
</feature>
<sequence>MECEEESAESKEDDEDSTKIAGLTQKLGQESHGHHAAVDVSTTATTGAVLLSKKVAAASASTNPGTYPPGFHAWVGFTANERSRTGIQEMEFMKSAVDGAEELEGEVRVVELDVEKAAATVGRFRRTAVVLQALESTPSRERVTSWVRNILEGRCGAAVCQVTVLTKREFLIVFHSETGKEAMMANPPKFLDGKIIRLVNWGARKKESFAPNMKAAWVELRNIPPFLEDQTSTLLEAVGPVMFQSLEKRTELQYATVRACVMLDISKDLPTAVGIKTPWWKTYYQPIVFTRLPDHCYQCLEKGHVAKQCPNRRNAPGGFPPFQNNGSINGLGGVQPEQPGPVDIPNEPVSNNPDEFLSVPTRRRGRPSPQSRSGNDQGVGGANQFDALMAESGEDGAELGEESLKGIYKADAGPSTRERISATASGSKGNKTSKQQGDTSVISSKQAVRDVEDVLTAVDRRRKYVGAESSSEVPDPVIRPIRLVSAARKKKDTAQASKEGENPFSSWHSVLSPSNGENQREVVFEGYTEMAEWAGRGPKKKDGMFSRPGLGPKTRSQAGLRAAEGGVADKRRALGSLDHNGCRVADRHELTTDLERSQIRERKSRDDGLNQEVKIDNWGMRRWLDSVRKEGTVVFDNPLGTRGGTALILHRSLQVLQSGTGGNCRLAWAIVQMGTERFGIKNIHAPNKQTVRMDFWIQMQEIMGQEKWCIFGDFNQVELGEDSIGKSALIRGREERMWRSLAVDKGLVDAFFCAASLEGDRFTRIARRGSRLDRARLDRVYFSYGASWMNHVHSVEHFVNTLSDHGPVGVEIPFEGQPTGGRRESYFKMDCFDLRDPEVLQKAKDAWTQEVLHVTDDRRRWSRGWFRIREVLREVKKKREADRSVNSHLIEEIAWRRAQITEESSEEEIAALQRVELKAKNQDLYEARLWRIRSRDKWLTEDCAPSRYFFAKVKAKWAREQLETLCTEDGASTSRPEEILEEVHSFYQDLFTAEETNEAKKVTQQQVLDLIQTQLSTEESASVAAVPDRTEIEATVFGMKSNKSPGYDGLTIEVLRLCWPFVGEDCVRLIHTIWAKRRVLRADCLSILKLIPKTGVRKRLSNWRPISLLSLTYKIVTKILANRLRHLLPKIVDVQQNGFVAGRQITDNILSMKICQEWASWTSQEGIFVKIDFIKAYDRVDHAFLWGVLEKMGFNATFIDLVKGITLDAKSKVHINGSYSQEISLQRGVRQGCPLAPLLFAMCTQPFIRLIQVAIQEGKLQGIQISPGKSLVHQLFADDTGLFLATKESEFQELMAILESTKLRLAQK</sequence>
<dbReference type="PROSITE" id="PS50878">
    <property type="entry name" value="RT_POL"/>
    <property type="match status" value="1"/>
</dbReference>
<name>A0ABD3I8N6_9MARC</name>
<feature type="compositionally biased region" description="Polar residues" evidence="2">
    <location>
        <begin position="422"/>
        <end position="444"/>
    </location>
</feature>
<dbReference type="PANTHER" id="PTHR19446">
    <property type="entry name" value="REVERSE TRANSCRIPTASES"/>
    <property type="match status" value="1"/>
</dbReference>
<feature type="region of interest" description="Disordered" evidence="2">
    <location>
        <begin position="1"/>
        <end position="36"/>
    </location>
</feature>
<keyword evidence="1" id="KW-0479">Metal-binding</keyword>
<reference evidence="5 6" key="1">
    <citation type="submission" date="2024-09" db="EMBL/GenBank/DDBJ databases">
        <title>Chromosome-scale assembly of Riccia sorocarpa.</title>
        <authorList>
            <person name="Paukszto L."/>
        </authorList>
    </citation>
    <scope>NUCLEOTIDE SEQUENCE [LARGE SCALE GENOMIC DNA]</scope>
    <source>
        <strain evidence="5">LP-2024</strain>
        <tissue evidence="5">Aerial parts of the thallus</tissue>
    </source>
</reference>
<dbReference type="EMBL" id="JBJQOH010000002">
    <property type="protein sequence ID" value="KAL3698682.1"/>
    <property type="molecule type" value="Genomic_DNA"/>
</dbReference>
<dbReference type="PROSITE" id="PS50158">
    <property type="entry name" value="ZF_CCHC"/>
    <property type="match status" value="1"/>
</dbReference>
<evidence type="ECO:0000256" key="1">
    <source>
        <dbReference type="PROSITE-ProRule" id="PRU00047"/>
    </source>
</evidence>
<feature type="region of interest" description="Disordered" evidence="2">
    <location>
        <begin position="489"/>
        <end position="517"/>
    </location>
</feature>
<dbReference type="Gene3D" id="3.60.10.10">
    <property type="entry name" value="Endonuclease/exonuclease/phosphatase"/>
    <property type="match status" value="1"/>
</dbReference>
<dbReference type="Pfam" id="PF00078">
    <property type="entry name" value="RVT_1"/>
    <property type="match status" value="1"/>
</dbReference>
<dbReference type="SUPFAM" id="SSF56672">
    <property type="entry name" value="DNA/RNA polymerases"/>
    <property type="match status" value="1"/>
</dbReference>
<feature type="region of interest" description="Disordered" evidence="2">
    <location>
        <begin position="408"/>
        <end position="444"/>
    </location>
</feature>
<dbReference type="CDD" id="cd01650">
    <property type="entry name" value="RT_nLTR_like"/>
    <property type="match status" value="1"/>
</dbReference>
<dbReference type="SUPFAM" id="SSF56219">
    <property type="entry name" value="DNase I-like"/>
    <property type="match status" value="1"/>
</dbReference>
<evidence type="ECO:0000313" key="5">
    <source>
        <dbReference type="EMBL" id="KAL3698682.1"/>
    </source>
</evidence>
<keyword evidence="1" id="KW-0863">Zinc-finger</keyword>
<organism evidence="5 6">
    <name type="scientific">Riccia sorocarpa</name>
    <dbReference type="NCBI Taxonomy" id="122646"/>
    <lineage>
        <taxon>Eukaryota</taxon>
        <taxon>Viridiplantae</taxon>
        <taxon>Streptophyta</taxon>
        <taxon>Embryophyta</taxon>
        <taxon>Marchantiophyta</taxon>
        <taxon>Marchantiopsida</taxon>
        <taxon>Marchantiidae</taxon>
        <taxon>Marchantiales</taxon>
        <taxon>Ricciaceae</taxon>
        <taxon>Riccia</taxon>
    </lineage>
</organism>
<dbReference type="InterPro" id="IPR036875">
    <property type="entry name" value="Znf_CCHC_sf"/>
</dbReference>
<feature type="region of interest" description="Disordered" evidence="2">
    <location>
        <begin position="534"/>
        <end position="567"/>
    </location>
</feature>
<keyword evidence="1" id="KW-0862">Zinc</keyword>
<dbReference type="InterPro" id="IPR000477">
    <property type="entry name" value="RT_dom"/>
</dbReference>
<dbReference type="SMART" id="SM00343">
    <property type="entry name" value="ZnF_C2HC"/>
    <property type="match status" value="1"/>
</dbReference>
<dbReference type="InterPro" id="IPR036691">
    <property type="entry name" value="Endo/exonu/phosph_ase_sf"/>
</dbReference>
<keyword evidence="6" id="KW-1185">Reference proteome</keyword>
<dbReference type="InterPro" id="IPR043502">
    <property type="entry name" value="DNA/RNA_pol_sf"/>
</dbReference>
<dbReference type="Gene3D" id="4.10.60.10">
    <property type="entry name" value="Zinc finger, CCHC-type"/>
    <property type="match status" value="1"/>
</dbReference>
<feature type="domain" description="Reverse transcriptase" evidence="4">
    <location>
        <begin position="1072"/>
        <end position="1308"/>
    </location>
</feature>
<dbReference type="SUPFAM" id="SSF57756">
    <property type="entry name" value="Retrovirus zinc finger-like domains"/>
    <property type="match status" value="1"/>
</dbReference>
<evidence type="ECO:0000259" key="3">
    <source>
        <dbReference type="PROSITE" id="PS50158"/>
    </source>
</evidence>
<dbReference type="InterPro" id="IPR001878">
    <property type="entry name" value="Znf_CCHC"/>
</dbReference>
<feature type="compositionally biased region" description="Polar residues" evidence="2">
    <location>
        <begin position="503"/>
        <end position="517"/>
    </location>
</feature>
<dbReference type="GO" id="GO:0008270">
    <property type="term" value="F:zinc ion binding"/>
    <property type="evidence" value="ECO:0007669"/>
    <property type="project" value="UniProtKB-KW"/>
</dbReference>
<proteinExistence type="predicted"/>
<feature type="compositionally biased region" description="Acidic residues" evidence="2">
    <location>
        <begin position="1"/>
        <end position="16"/>
    </location>
</feature>
<accession>A0ABD3I8N6</accession>
<evidence type="ECO:0000256" key="2">
    <source>
        <dbReference type="SAM" id="MobiDB-lite"/>
    </source>
</evidence>
<evidence type="ECO:0000313" key="6">
    <source>
        <dbReference type="Proteomes" id="UP001633002"/>
    </source>
</evidence>
<gene>
    <name evidence="5" type="ORF">R1sor_012758</name>
</gene>
<evidence type="ECO:0000259" key="4">
    <source>
        <dbReference type="PROSITE" id="PS50878"/>
    </source>
</evidence>
<evidence type="ECO:0008006" key="7">
    <source>
        <dbReference type="Google" id="ProtNLM"/>
    </source>
</evidence>